<organism evidence="2 3">
    <name type="scientific">Gymnopus androsaceus JB14</name>
    <dbReference type="NCBI Taxonomy" id="1447944"/>
    <lineage>
        <taxon>Eukaryota</taxon>
        <taxon>Fungi</taxon>
        <taxon>Dikarya</taxon>
        <taxon>Basidiomycota</taxon>
        <taxon>Agaricomycotina</taxon>
        <taxon>Agaricomycetes</taxon>
        <taxon>Agaricomycetidae</taxon>
        <taxon>Agaricales</taxon>
        <taxon>Marasmiineae</taxon>
        <taxon>Omphalotaceae</taxon>
        <taxon>Gymnopus</taxon>
    </lineage>
</organism>
<accession>A0A6A4I306</accession>
<proteinExistence type="predicted"/>
<feature type="region of interest" description="Disordered" evidence="1">
    <location>
        <begin position="746"/>
        <end position="765"/>
    </location>
</feature>
<keyword evidence="3" id="KW-1185">Reference proteome</keyword>
<dbReference type="EMBL" id="ML769413">
    <property type="protein sequence ID" value="KAE9404801.1"/>
    <property type="molecule type" value="Genomic_DNA"/>
</dbReference>
<dbReference type="Proteomes" id="UP000799118">
    <property type="component" value="Unassembled WGS sequence"/>
</dbReference>
<reference evidence="2" key="1">
    <citation type="journal article" date="2019" name="Environ. Microbiol.">
        <title>Fungal ecological strategies reflected in gene transcription - a case study of two litter decomposers.</title>
        <authorList>
            <person name="Barbi F."/>
            <person name="Kohler A."/>
            <person name="Barry K."/>
            <person name="Baskaran P."/>
            <person name="Daum C."/>
            <person name="Fauchery L."/>
            <person name="Ihrmark K."/>
            <person name="Kuo A."/>
            <person name="LaButti K."/>
            <person name="Lipzen A."/>
            <person name="Morin E."/>
            <person name="Grigoriev I.V."/>
            <person name="Henrissat B."/>
            <person name="Lindahl B."/>
            <person name="Martin F."/>
        </authorList>
    </citation>
    <scope>NUCLEOTIDE SEQUENCE</scope>
    <source>
        <strain evidence="2">JB14</strain>
    </source>
</reference>
<evidence type="ECO:0000313" key="3">
    <source>
        <dbReference type="Proteomes" id="UP000799118"/>
    </source>
</evidence>
<protein>
    <submittedName>
        <fullName evidence="2">Uncharacterized protein</fullName>
    </submittedName>
</protein>
<evidence type="ECO:0000313" key="2">
    <source>
        <dbReference type="EMBL" id="KAE9404801.1"/>
    </source>
</evidence>
<dbReference type="OrthoDB" id="2011702at2759"/>
<name>A0A6A4I306_9AGAR</name>
<gene>
    <name evidence="2" type="ORF">BT96DRAFT_394283</name>
</gene>
<evidence type="ECO:0000256" key="1">
    <source>
        <dbReference type="SAM" id="MobiDB-lite"/>
    </source>
</evidence>
<dbReference type="AlphaFoldDB" id="A0A6A4I306"/>
<sequence>MQVVRSILPSILAQRLMILKGQFDALSLAIYGQVISDLVPPSEGTANSALKTIASVESKTLSASVNPASSAEPTFLARNLLSLLDDSPPLSLITKLMFCLKPDNDDWDEPDFPYLFADFEQDIFQTNPKVDGDEAVNGEYGVNFDFEEALDAMSKPVSDSVSEDALTKFAQIVADGIGPKTNSQAFYIAKLFKLSACQRPSLALALCQAIDTVDVFDAESLDEDTLLHLLDAAANADIARYLNTDSFLSILTEFQSSSFSALHPKTAKQAAERLATRLQAWDIFEDALSNTQADFAAASAMLRDIGSGEQSLGIWLASMMGHDDLVTKLAENPLYPNSGGAYPKLFVRNGLNNTIGGMGLGGALSHDEFIAFVRAFIGVASVLAVWAWSDSLGNNVCRERTLGVLRLWQGTDYREIVNYLLLLRQFTLRLKWITANDTPRKSGIFGEQILADILDEPEAALNNDLVQTILSLKQPLSHISESDRLSMRKIALVVEDGLPAAIEELTRPSAHPLSYRRLRTLRVSVALVERELAEDPQKGDWTILQTLWDEQSTALIPRLADLLTETAQDLNGHFLITSPFPTQQQSSSATSLPQVLSQLFSLAEDILTLLLHLVLVPGSSSSSLPLGSGSAPFAFSLTSYTLRSLVLGVADVFACTDAADTIYAQGTPACISAQSARQVCLEFVRRASSCGPRGITIEPIGGKSGAEIVMYVLLKHSVASAGRDPAYHLLQMFALIDHILPESSSNGMAMGGEPTEDEKEGEKQKEHWVVDVLPNVLEETQGFFRQLDVENKVHLLRRLVRLG</sequence>